<evidence type="ECO:0000256" key="1">
    <source>
        <dbReference type="SAM" id="MobiDB-lite"/>
    </source>
</evidence>
<accession>A0ABT3ABX7</accession>
<organism evidence="3 4">
    <name type="scientific">Fluctibacter corallii</name>
    <dbReference type="NCBI Taxonomy" id="2984329"/>
    <lineage>
        <taxon>Bacteria</taxon>
        <taxon>Pseudomonadati</taxon>
        <taxon>Pseudomonadota</taxon>
        <taxon>Gammaproteobacteria</taxon>
        <taxon>Alteromonadales</taxon>
        <taxon>Alteromonadaceae</taxon>
        <taxon>Fluctibacter</taxon>
    </lineage>
</organism>
<dbReference type="EMBL" id="JAOWKX010000009">
    <property type="protein sequence ID" value="MCV2886181.1"/>
    <property type="molecule type" value="Genomic_DNA"/>
</dbReference>
<dbReference type="EC" id="2.1.1.107" evidence="3"/>
<feature type="region of interest" description="Disordered" evidence="1">
    <location>
        <begin position="1"/>
        <end position="50"/>
    </location>
</feature>
<protein>
    <submittedName>
        <fullName evidence="3">Uroporphyrinogen-III C-methyltransferase</fullName>
        <ecNumber evidence="3">2.1.1.107</ecNumber>
    </submittedName>
</protein>
<dbReference type="InterPro" id="IPR007470">
    <property type="entry name" value="HemX"/>
</dbReference>
<proteinExistence type="predicted"/>
<evidence type="ECO:0000256" key="2">
    <source>
        <dbReference type="SAM" id="Phobius"/>
    </source>
</evidence>
<reference evidence="3 4" key="1">
    <citation type="submission" date="2022-10" db="EMBL/GenBank/DDBJ databases">
        <title>Aestuariibacter sp. AA17 isolated from Montipora capitata coral fragment.</title>
        <authorList>
            <person name="Emsley S.A."/>
            <person name="Pfannmuller K.M."/>
            <person name="Loughran R.M."/>
            <person name="Shlafstein M."/>
            <person name="Papke E."/>
            <person name="Saw J.H."/>
            <person name="Ushijima B."/>
            <person name="Videau P."/>
        </authorList>
    </citation>
    <scope>NUCLEOTIDE SEQUENCE [LARGE SCALE GENOMIC DNA]</scope>
    <source>
        <strain evidence="3 4">AA17</strain>
    </source>
</reference>
<dbReference type="PANTHER" id="PTHR38043:SF1">
    <property type="entry name" value="PROTEIN HEMX"/>
    <property type="match status" value="1"/>
</dbReference>
<keyword evidence="2" id="KW-1133">Transmembrane helix</keyword>
<keyword evidence="2" id="KW-0812">Transmembrane</keyword>
<dbReference type="RefSeq" id="WP_263713470.1">
    <property type="nucleotide sequence ID" value="NZ_JAOWKX010000009.1"/>
</dbReference>
<keyword evidence="3" id="KW-0808">Transferase</keyword>
<dbReference type="GO" id="GO:0032259">
    <property type="term" value="P:methylation"/>
    <property type="evidence" value="ECO:0007669"/>
    <property type="project" value="UniProtKB-KW"/>
</dbReference>
<keyword evidence="4" id="KW-1185">Reference proteome</keyword>
<sequence>MADEKNNPDSSQDKLATLEEELKTSKPAAKNKNKPSSTSRPPTRPVRQAEKPRTPLMLWFVSLLSLTLTFAAIGAGYYFWLQWQNQQTQRTQLLDAQTQVNLRQGELERRVDATLAEQTSNMKDALSAAQAQIADLEHLVNIQAAKLNEVSGRRPSDWLIAEADYLVRMAGRKVWLEGDIRTALLMLQSADSRLQDTADPSLIPIRRLIAEDIQRLNQVNPVSVTSVALAVSGLTKLVDALPIALPNLPSTEAGATISEDAGDWRANLLRQWNFFVKNLINYQPRTAPIKPLLSEDQQWFIRQQLKLALQQAQLAVQQQENALYYQSLQRGLALIINHYDTEHTLVVQFTNSLQNLLDTNVEKSYPDAFASSQPLQDLLETRVSNAFSNKGQAL</sequence>
<comment type="caution">
    <text evidence="3">The sequence shown here is derived from an EMBL/GenBank/DDBJ whole genome shotgun (WGS) entry which is preliminary data.</text>
</comment>
<keyword evidence="2" id="KW-0472">Membrane</keyword>
<feature type="transmembrane region" description="Helical" evidence="2">
    <location>
        <begin position="56"/>
        <end position="80"/>
    </location>
</feature>
<dbReference type="GO" id="GO:0004851">
    <property type="term" value="F:uroporphyrin-III C-methyltransferase activity"/>
    <property type="evidence" value="ECO:0007669"/>
    <property type="project" value="UniProtKB-EC"/>
</dbReference>
<gene>
    <name evidence="3" type="ORF">OE749_15925</name>
</gene>
<evidence type="ECO:0000313" key="4">
    <source>
        <dbReference type="Proteomes" id="UP001652504"/>
    </source>
</evidence>
<dbReference type="PANTHER" id="PTHR38043">
    <property type="entry name" value="PROTEIN HEMX"/>
    <property type="match status" value="1"/>
</dbReference>
<evidence type="ECO:0000313" key="3">
    <source>
        <dbReference type="EMBL" id="MCV2886181.1"/>
    </source>
</evidence>
<dbReference type="Proteomes" id="UP001652504">
    <property type="component" value="Unassembled WGS sequence"/>
</dbReference>
<name>A0ABT3ABX7_9ALTE</name>
<dbReference type="Pfam" id="PF04375">
    <property type="entry name" value="HemX"/>
    <property type="match status" value="1"/>
</dbReference>
<keyword evidence="3" id="KW-0489">Methyltransferase</keyword>